<comment type="caution">
    <text evidence="1">The sequence shown here is derived from an EMBL/GenBank/DDBJ whole genome shotgun (WGS) entry which is preliminary data.</text>
</comment>
<protein>
    <submittedName>
        <fullName evidence="1">Uncharacterized protein</fullName>
    </submittedName>
</protein>
<name>A0A4Z2H8Z8_9TELE</name>
<gene>
    <name evidence="1" type="ORF">EYF80_027378</name>
</gene>
<proteinExistence type="predicted"/>
<dbReference type="EMBL" id="SRLO01000294">
    <property type="protein sequence ID" value="TNN62367.1"/>
    <property type="molecule type" value="Genomic_DNA"/>
</dbReference>
<organism evidence="1 2">
    <name type="scientific">Liparis tanakae</name>
    <name type="common">Tanaka's snailfish</name>
    <dbReference type="NCBI Taxonomy" id="230148"/>
    <lineage>
        <taxon>Eukaryota</taxon>
        <taxon>Metazoa</taxon>
        <taxon>Chordata</taxon>
        <taxon>Craniata</taxon>
        <taxon>Vertebrata</taxon>
        <taxon>Euteleostomi</taxon>
        <taxon>Actinopterygii</taxon>
        <taxon>Neopterygii</taxon>
        <taxon>Teleostei</taxon>
        <taxon>Neoteleostei</taxon>
        <taxon>Acanthomorphata</taxon>
        <taxon>Eupercaria</taxon>
        <taxon>Perciformes</taxon>
        <taxon>Cottioidei</taxon>
        <taxon>Cottales</taxon>
        <taxon>Liparidae</taxon>
        <taxon>Liparis</taxon>
    </lineage>
</organism>
<reference evidence="1 2" key="1">
    <citation type="submission" date="2019-03" db="EMBL/GenBank/DDBJ databases">
        <title>First draft genome of Liparis tanakae, snailfish: a comprehensive survey of snailfish specific genes.</title>
        <authorList>
            <person name="Kim W."/>
            <person name="Song I."/>
            <person name="Jeong J.-H."/>
            <person name="Kim D."/>
            <person name="Kim S."/>
            <person name="Ryu S."/>
            <person name="Song J.Y."/>
            <person name="Lee S.K."/>
        </authorList>
    </citation>
    <scope>NUCLEOTIDE SEQUENCE [LARGE SCALE GENOMIC DNA]</scope>
    <source>
        <tissue evidence="1">Muscle</tissue>
    </source>
</reference>
<dbReference type="AlphaFoldDB" id="A0A4Z2H8Z8"/>
<evidence type="ECO:0000313" key="2">
    <source>
        <dbReference type="Proteomes" id="UP000314294"/>
    </source>
</evidence>
<accession>A0A4Z2H8Z8</accession>
<sequence>MAMTDGSASPLTRHTTHLVCRPVLTVPVSSQVLSLLNTSRIRVSHSGQLWGGVSSHQAAKSYLIPTFLH</sequence>
<evidence type="ECO:0000313" key="1">
    <source>
        <dbReference type="EMBL" id="TNN62367.1"/>
    </source>
</evidence>
<keyword evidence="2" id="KW-1185">Reference proteome</keyword>
<dbReference type="Proteomes" id="UP000314294">
    <property type="component" value="Unassembled WGS sequence"/>
</dbReference>